<dbReference type="EMBL" id="MU854354">
    <property type="protein sequence ID" value="KAK4041586.1"/>
    <property type="molecule type" value="Genomic_DNA"/>
</dbReference>
<sequence>MMQARATAAARATGDAAVVYGRPELATYKYADEVIASWMDLLHGEEHVPDHVFERVMLYLICCTREKGVVPNQV</sequence>
<dbReference type="Proteomes" id="UP001303115">
    <property type="component" value="Unassembled WGS sequence"/>
</dbReference>
<accession>A0AAN6STI7</accession>
<name>A0AAN6STI7_9PEZI</name>
<dbReference type="AlphaFoldDB" id="A0AAN6STI7"/>
<evidence type="ECO:0000313" key="1">
    <source>
        <dbReference type="EMBL" id="KAK4041586.1"/>
    </source>
</evidence>
<organism evidence="1 2">
    <name type="scientific">Parachaetomium inaequale</name>
    <dbReference type="NCBI Taxonomy" id="2588326"/>
    <lineage>
        <taxon>Eukaryota</taxon>
        <taxon>Fungi</taxon>
        <taxon>Dikarya</taxon>
        <taxon>Ascomycota</taxon>
        <taxon>Pezizomycotina</taxon>
        <taxon>Sordariomycetes</taxon>
        <taxon>Sordariomycetidae</taxon>
        <taxon>Sordariales</taxon>
        <taxon>Chaetomiaceae</taxon>
        <taxon>Parachaetomium</taxon>
    </lineage>
</organism>
<keyword evidence="2" id="KW-1185">Reference proteome</keyword>
<comment type="caution">
    <text evidence="1">The sequence shown here is derived from an EMBL/GenBank/DDBJ whole genome shotgun (WGS) entry which is preliminary data.</text>
</comment>
<protein>
    <submittedName>
        <fullName evidence="1">Uncharacterized protein</fullName>
    </submittedName>
</protein>
<evidence type="ECO:0000313" key="2">
    <source>
        <dbReference type="Proteomes" id="UP001303115"/>
    </source>
</evidence>
<gene>
    <name evidence="1" type="ORF">C8A01DRAFT_34311</name>
</gene>
<proteinExistence type="predicted"/>
<reference evidence="2" key="1">
    <citation type="journal article" date="2023" name="Mol. Phylogenet. Evol.">
        <title>Genome-scale phylogeny and comparative genomics of the fungal order Sordariales.</title>
        <authorList>
            <person name="Hensen N."/>
            <person name="Bonometti L."/>
            <person name="Westerberg I."/>
            <person name="Brannstrom I.O."/>
            <person name="Guillou S."/>
            <person name="Cros-Aarteil S."/>
            <person name="Calhoun S."/>
            <person name="Haridas S."/>
            <person name="Kuo A."/>
            <person name="Mondo S."/>
            <person name="Pangilinan J."/>
            <person name="Riley R."/>
            <person name="LaButti K."/>
            <person name="Andreopoulos B."/>
            <person name="Lipzen A."/>
            <person name="Chen C."/>
            <person name="Yan M."/>
            <person name="Daum C."/>
            <person name="Ng V."/>
            <person name="Clum A."/>
            <person name="Steindorff A."/>
            <person name="Ohm R.A."/>
            <person name="Martin F."/>
            <person name="Silar P."/>
            <person name="Natvig D.O."/>
            <person name="Lalanne C."/>
            <person name="Gautier V."/>
            <person name="Ament-Velasquez S.L."/>
            <person name="Kruys A."/>
            <person name="Hutchinson M.I."/>
            <person name="Powell A.J."/>
            <person name="Barry K."/>
            <person name="Miller A.N."/>
            <person name="Grigoriev I.V."/>
            <person name="Debuchy R."/>
            <person name="Gladieux P."/>
            <person name="Hiltunen Thoren M."/>
            <person name="Johannesson H."/>
        </authorList>
    </citation>
    <scope>NUCLEOTIDE SEQUENCE [LARGE SCALE GENOMIC DNA]</scope>
    <source>
        <strain evidence="2">CBS 284.82</strain>
    </source>
</reference>